<dbReference type="InterPro" id="IPR001789">
    <property type="entry name" value="Sig_transdc_resp-reg_receiver"/>
</dbReference>
<organism evidence="7 8">
    <name type="scientific">Nocardioides eburneus</name>
    <dbReference type="NCBI Taxonomy" id="3231482"/>
    <lineage>
        <taxon>Bacteria</taxon>
        <taxon>Bacillati</taxon>
        <taxon>Actinomycetota</taxon>
        <taxon>Actinomycetes</taxon>
        <taxon>Propionibacteriales</taxon>
        <taxon>Nocardioidaceae</taxon>
        <taxon>Nocardioides</taxon>
    </lineage>
</organism>
<proteinExistence type="predicted"/>
<evidence type="ECO:0000256" key="1">
    <source>
        <dbReference type="ARBA" id="ARBA00023015"/>
    </source>
</evidence>
<evidence type="ECO:0000256" key="4">
    <source>
        <dbReference type="PROSITE-ProRule" id="PRU00169"/>
    </source>
</evidence>
<keyword evidence="2" id="KW-0238">DNA-binding</keyword>
<dbReference type="InterPro" id="IPR016032">
    <property type="entry name" value="Sig_transdc_resp-reg_C-effctor"/>
</dbReference>
<dbReference type="PANTHER" id="PTHR44688">
    <property type="entry name" value="DNA-BINDING TRANSCRIPTIONAL ACTIVATOR DEVR_DOSR"/>
    <property type="match status" value="1"/>
</dbReference>
<feature type="modified residue" description="4-aspartylphosphate" evidence="4">
    <location>
        <position position="53"/>
    </location>
</feature>
<keyword evidence="1" id="KW-0805">Transcription regulation</keyword>
<dbReference type="PANTHER" id="PTHR44688:SF16">
    <property type="entry name" value="DNA-BINDING TRANSCRIPTIONAL ACTIVATOR DEVR_DOSR"/>
    <property type="match status" value="1"/>
</dbReference>
<protein>
    <submittedName>
        <fullName evidence="7">LuxR C-terminal-related transcriptional regulator</fullName>
    </submittedName>
</protein>
<dbReference type="SUPFAM" id="SSF46894">
    <property type="entry name" value="C-terminal effector domain of the bipartite response regulators"/>
    <property type="match status" value="1"/>
</dbReference>
<name>A0ABV3SW92_9ACTN</name>
<evidence type="ECO:0000259" key="6">
    <source>
        <dbReference type="PROSITE" id="PS50110"/>
    </source>
</evidence>
<keyword evidence="3" id="KW-0804">Transcription</keyword>
<dbReference type="RefSeq" id="WP_367990968.1">
    <property type="nucleotide sequence ID" value="NZ_JBFPJR010000002.1"/>
</dbReference>
<dbReference type="PROSITE" id="PS50043">
    <property type="entry name" value="HTH_LUXR_2"/>
    <property type="match status" value="1"/>
</dbReference>
<dbReference type="InterPro" id="IPR011006">
    <property type="entry name" value="CheY-like_superfamily"/>
</dbReference>
<keyword evidence="4" id="KW-0597">Phosphoprotein</keyword>
<keyword evidence="8" id="KW-1185">Reference proteome</keyword>
<dbReference type="Pfam" id="PF00196">
    <property type="entry name" value="GerE"/>
    <property type="match status" value="1"/>
</dbReference>
<dbReference type="PRINTS" id="PR00038">
    <property type="entry name" value="HTHLUXR"/>
</dbReference>
<evidence type="ECO:0000256" key="2">
    <source>
        <dbReference type="ARBA" id="ARBA00023125"/>
    </source>
</evidence>
<gene>
    <name evidence="7" type="ORF">AB3X52_01710</name>
</gene>
<sequence>MADQPIRLAIVTRQEVVARGLTAMLSDYPDRVIVTVIPSVRSKAAGVDVVLYDSIGLHNDDGGDLEHLIRNTEAKVLFYSRDMRPDLRARALAMGVHAWVSMSCHAVDLVEAVELTAAGESLPDQEERLGQDVGLSPREVEILALITQGLSNQEIADRLFLTVNTLKSHIRSTYKKIGAVSRPQAVAWGMQHGFAPPDSTDAAGSWLVGS</sequence>
<evidence type="ECO:0000313" key="7">
    <source>
        <dbReference type="EMBL" id="MEX0426318.1"/>
    </source>
</evidence>
<dbReference type="PROSITE" id="PS00622">
    <property type="entry name" value="HTH_LUXR_1"/>
    <property type="match status" value="1"/>
</dbReference>
<evidence type="ECO:0000259" key="5">
    <source>
        <dbReference type="PROSITE" id="PS50043"/>
    </source>
</evidence>
<comment type="caution">
    <text evidence="7">The sequence shown here is derived from an EMBL/GenBank/DDBJ whole genome shotgun (WGS) entry which is preliminary data.</text>
</comment>
<dbReference type="CDD" id="cd06170">
    <property type="entry name" value="LuxR_C_like"/>
    <property type="match status" value="1"/>
</dbReference>
<feature type="domain" description="Response regulatory" evidence="6">
    <location>
        <begin position="7"/>
        <end position="117"/>
    </location>
</feature>
<evidence type="ECO:0000256" key="3">
    <source>
        <dbReference type="ARBA" id="ARBA00023163"/>
    </source>
</evidence>
<evidence type="ECO:0000313" key="8">
    <source>
        <dbReference type="Proteomes" id="UP001556631"/>
    </source>
</evidence>
<dbReference type="SUPFAM" id="SSF52172">
    <property type="entry name" value="CheY-like"/>
    <property type="match status" value="1"/>
</dbReference>
<reference evidence="7 8" key="1">
    <citation type="submission" date="2024-07" db="EMBL/GenBank/DDBJ databases">
        <authorList>
            <person name="Lee S."/>
            <person name="Kang M."/>
        </authorList>
    </citation>
    <scope>NUCLEOTIDE SEQUENCE [LARGE SCALE GENOMIC DNA]</scope>
    <source>
        <strain evidence="7 8">DS6</strain>
    </source>
</reference>
<dbReference type="InterPro" id="IPR000792">
    <property type="entry name" value="Tscrpt_reg_LuxR_C"/>
</dbReference>
<dbReference type="SMART" id="SM00421">
    <property type="entry name" value="HTH_LUXR"/>
    <property type="match status" value="1"/>
</dbReference>
<dbReference type="EMBL" id="JBFPJR010000002">
    <property type="protein sequence ID" value="MEX0426318.1"/>
    <property type="molecule type" value="Genomic_DNA"/>
</dbReference>
<dbReference type="Gene3D" id="3.40.50.2300">
    <property type="match status" value="1"/>
</dbReference>
<dbReference type="Proteomes" id="UP001556631">
    <property type="component" value="Unassembled WGS sequence"/>
</dbReference>
<accession>A0ABV3SW92</accession>
<dbReference type="PROSITE" id="PS50110">
    <property type="entry name" value="RESPONSE_REGULATORY"/>
    <property type="match status" value="1"/>
</dbReference>
<feature type="domain" description="HTH luxR-type" evidence="5">
    <location>
        <begin position="128"/>
        <end position="193"/>
    </location>
</feature>